<dbReference type="PANTHER" id="PTHR21013">
    <property type="entry name" value="ATP SYNTHASE MITOCHONDRIAL F1 COMPLEX ASSEMBLY FACTOR 2/ATP12 PROTEIN, MITOCHONDRIAL PRECURSOR"/>
    <property type="match status" value="1"/>
</dbReference>
<dbReference type="Pfam" id="PF07542">
    <property type="entry name" value="ATP12"/>
    <property type="match status" value="1"/>
</dbReference>
<name>K2NYZ9_9HYPH</name>
<comment type="caution">
    <text evidence="5">The sequence shown here is derived from an EMBL/GenBank/DDBJ whole genome shotgun (WGS) entry which is preliminary data.</text>
</comment>
<dbReference type="AlphaFoldDB" id="K2NYZ9"/>
<dbReference type="eggNOG" id="COG5387">
    <property type="taxonomic scope" value="Bacteria"/>
</dbReference>
<dbReference type="EMBL" id="AMSI01000019">
    <property type="protein sequence ID" value="EKF40326.1"/>
    <property type="molecule type" value="Genomic_DNA"/>
</dbReference>
<dbReference type="Gene3D" id="3.30.2180.10">
    <property type="entry name" value="ATP12-like"/>
    <property type="match status" value="1"/>
</dbReference>
<gene>
    <name evidence="5" type="ORF">NA8A_21401</name>
</gene>
<dbReference type="RefSeq" id="WP_009452504.1">
    <property type="nucleotide sequence ID" value="NZ_AMSI01000019.1"/>
</dbReference>
<keyword evidence="3" id="KW-0143">Chaperone</keyword>
<dbReference type="PATRIC" id="fig|1231190.3.peg.4422"/>
<dbReference type="OrthoDB" id="9797825at2"/>
<evidence type="ECO:0000313" key="5">
    <source>
        <dbReference type="EMBL" id="EKF40326.1"/>
    </source>
</evidence>
<dbReference type="STRING" id="721133.SAMN05216176_11835"/>
<keyword evidence="2" id="KW-0809">Transit peptide</keyword>
<evidence type="ECO:0000256" key="1">
    <source>
        <dbReference type="ARBA" id="ARBA00008231"/>
    </source>
</evidence>
<evidence type="ECO:0000256" key="4">
    <source>
        <dbReference type="SAM" id="MobiDB-lite"/>
    </source>
</evidence>
<dbReference type="InterPro" id="IPR042272">
    <property type="entry name" value="ATP12_ATP_synth-F1-assembly_N"/>
</dbReference>
<dbReference type="GO" id="GO:0043461">
    <property type="term" value="P:proton-transporting ATP synthase complex assembly"/>
    <property type="evidence" value="ECO:0007669"/>
    <property type="project" value="InterPro"/>
</dbReference>
<reference evidence="5 6" key="1">
    <citation type="journal article" date="2012" name="J. Bacteriol.">
        <title>Genome Sequence of Nitratireductor indicus Type Strain C115.</title>
        <authorList>
            <person name="Lai Q."/>
            <person name="Li G."/>
            <person name="Yu Z."/>
            <person name="Shao Z."/>
        </authorList>
    </citation>
    <scope>NUCLEOTIDE SEQUENCE [LARGE SCALE GENOMIC DNA]</scope>
    <source>
        <strain evidence="5 6">C115</strain>
    </source>
</reference>
<dbReference type="InterPro" id="IPR011419">
    <property type="entry name" value="ATP12_ATP_synth-F1-assembly"/>
</dbReference>
<sequence>MRDLLNDLEDGKTPAEQDPVRRAQSTMKRALPKRFYKDVSVGEEEEGAFSILLDGRAVRTPGATRVLLPSRAAAELVASEYAAQGQEIDPAQMPVTRLVNTAIDGVAIHTQPVVEDVLRYATSDLLCYRAPSPERLVAMQAEAWDPVLDWIQSVTGAQFILAEGIVHVEQSRIAIAAISTYLRQRTDPFRLAAIHVMTSLTGSLLLALAVEGKMLSAQEAWQAAHVDEDWNIAQWGEDGEAKLRRASRERDMMASASLLSALED</sequence>
<evidence type="ECO:0000256" key="3">
    <source>
        <dbReference type="ARBA" id="ARBA00023186"/>
    </source>
</evidence>
<comment type="similarity">
    <text evidence="1">Belongs to the ATP12 family.</text>
</comment>
<evidence type="ECO:0000256" key="2">
    <source>
        <dbReference type="ARBA" id="ARBA00022946"/>
    </source>
</evidence>
<feature type="region of interest" description="Disordered" evidence="4">
    <location>
        <begin position="1"/>
        <end position="26"/>
    </location>
</feature>
<dbReference type="InterPro" id="IPR023335">
    <property type="entry name" value="ATP12_ortho_dom_sf"/>
</dbReference>
<proteinExistence type="inferred from homology"/>
<dbReference type="Proteomes" id="UP000007374">
    <property type="component" value="Unassembled WGS sequence"/>
</dbReference>
<evidence type="ECO:0000313" key="6">
    <source>
        <dbReference type="Proteomes" id="UP000007374"/>
    </source>
</evidence>
<keyword evidence="6" id="KW-1185">Reference proteome</keyword>
<dbReference type="PANTHER" id="PTHR21013:SF10">
    <property type="entry name" value="ATP SYNTHASE MITOCHONDRIAL F1 COMPLEX ASSEMBLY FACTOR 2"/>
    <property type="match status" value="1"/>
</dbReference>
<feature type="compositionally biased region" description="Basic and acidic residues" evidence="4">
    <location>
        <begin position="1"/>
        <end position="21"/>
    </location>
</feature>
<protein>
    <submittedName>
        <fullName evidence="5">ATP12 ATPase</fullName>
    </submittedName>
</protein>
<accession>K2NYZ9</accession>
<dbReference type="SUPFAM" id="SSF160909">
    <property type="entry name" value="ATP12-like"/>
    <property type="match status" value="1"/>
</dbReference>
<dbReference type="Gene3D" id="1.10.3580.10">
    <property type="entry name" value="ATP12 ATPase"/>
    <property type="match status" value="1"/>
</dbReference>
<organism evidence="5 6">
    <name type="scientific">Nitratireductor indicus C115</name>
    <dbReference type="NCBI Taxonomy" id="1231190"/>
    <lineage>
        <taxon>Bacteria</taxon>
        <taxon>Pseudomonadati</taxon>
        <taxon>Pseudomonadota</taxon>
        <taxon>Alphaproteobacteria</taxon>
        <taxon>Hyphomicrobiales</taxon>
        <taxon>Phyllobacteriaceae</taxon>
        <taxon>Nitratireductor</taxon>
    </lineage>
</organism>